<proteinExistence type="predicted"/>
<evidence type="ECO:0000256" key="1">
    <source>
        <dbReference type="SAM" id="MobiDB-lite"/>
    </source>
</evidence>
<dbReference type="Proteomes" id="UP000441389">
    <property type="component" value="Unassembled WGS sequence"/>
</dbReference>
<dbReference type="RefSeq" id="WP_157028136.1">
    <property type="nucleotide sequence ID" value="NZ_WQMS01000016.1"/>
</dbReference>
<sequence>MADGDDKKGCSPQVMAAMITAAGAITVAVITTQSKAPAPQPAPTVSPDPIATPAPFVASPAPSPAPSPSPTDAAAGRQLLVRNRCNLPVNLWIVYEGPNGLEFSGYGMWTYAPGESSFAAFNSRNIRPINDSILFYAETTDGTVNWVGDRNMDFNGRILAMRKADIATDAEGNYVMELNCSSS</sequence>
<name>A0A6I4J3C2_9SPHN</name>
<keyword evidence="3" id="KW-1185">Reference proteome</keyword>
<evidence type="ECO:0000313" key="3">
    <source>
        <dbReference type="Proteomes" id="UP000441389"/>
    </source>
</evidence>
<evidence type="ECO:0000313" key="2">
    <source>
        <dbReference type="EMBL" id="MVO79222.1"/>
    </source>
</evidence>
<protein>
    <recommendedName>
        <fullName evidence="4">DUF1036 domain-containing protein</fullName>
    </recommendedName>
</protein>
<gene>
    <name evidence="2" type="ORF">GON01_14915</name>
</gene>
<evidence type="ECO:0008006" key="4">
    <source>
        <dbReference type="Google" id="ProtNLM"/>
    </source>
</evidence>
<dbReference type="AlphaFoldDB" id="A0A6I4J3C2"/>
<feature type="region of interest" description="Disordered" evidence="1">
    <location>
        <begin position="36"/>
        <end position="73"/>
    </location>
</feature>
<comment type="caution">
    <text evidence="2">The sequence shown here is derived from an EMBL/GenBank/DDBJ whole genome shotgun (WGS) entry which is preliminary data.</text>
</comment>
<dbReference type="EMBL" id="WQMS01000016">
    <property type="protein sequence ID" value="MVO79222.1"/>
    <property type="molecule type" value="Genomic_DNA"/>
</dbReference>
<reference evidence="2 3" key="1">
    <citation type="submission" date="2019-12" db="EMBL/GenBank/DDBJ databases">
        <authorList>
            <person name="Huq M.A."/>
        </authorList>
    </citation>
    <scope>NUCLEOTIDE SEQUENCE [LARGE SCALE GENOMIC DNA]</scope>
    <source>
        <strain evidence="2 3">MAH-20</strain>
    </source>
</reference>
<accession>A0A6I4J3C2</accession>
<organism evidence="2 3">
    <name type="scientific">Sphingomonas horti</name>
    <dbReference type="NCBI Taxonomy" id="2682842"/>
    <lineage>
        <taxon>Bacteria</taxon>
        <taxon>Pseudomonadati</taxon>
        <taxon>Pseudomonadota</taxon>
        <taxon>Alphaproteobacteria</taxon>
        <taxon>Sphingomonadales</taxon>
        <taxon>Sphingomonadaceae</taxon>
        <taxon>Sphingomonas</taxon>
    </lineage>
</organism>
<feature type="compositionally biased region" description="Pro residues" evidence="1">
    <location>
        <begin position="38"/>
        <end position="52"/>
    </location>
</feature>